<dbReference type="EMBL" id="QXHD01000004">
    <property type="protein sequence ID" value="NEZ54972.1"/>
    <property type="molecule type" value="Genomic_DNA"/>
</dbReference>
<evidence type="ECO:0000313" key="1">
    <source>
        <dbReference type="EMBL" id="NEZ54972.1"/>
    </source>
</evidence>
<organism evidence="1 2">
    <name type="scientific">Adonisia turfae CCMR0081</name>
    <dbReference type="NCBI Taxonomy" id="2292702"/>
    <lineage>
        <taxon>Bacteria</taxon>
        <taxon>Bacillati</taxon>
        <taxon>Cyanobacteriota</taxon>
        <taxon>Adonisia</taxon>
        <taxon>Adonisia turfae</taxon>
    </lineage>
</organism>
<name>A0A6M0RGW8_9CYAN</name>
<proteinExistence type="predicted"/>
<keyword evidence="2" id="KW-1185">Reference proteome</keyword>
<dbReference type="RefSeq" id="WP_163696711.1">
    <property type="nucleotide sequence ID" value="NZ_QXHD01000004.1"/>
</dbReference>
<evidence type="ECO:0000313" key="2">
    <source>
        <dbReference type="Proteomes" id="UP000481033"/>
    </source>
</evidence>
<reference evidence="1 2" key="1">
    <citation type="journal article" date="2020" name="Microb. Ecol.">
        <title>Ecogenomics of the Marine Benthic Filamentous Cyanobacterium Adonisia.</title>
        <authorList>
            <person name="Walter J.M."/>
            <person name="Coutinho F.H."/>
            <person name="Leomil L."/>
            <person name="Hargreaves P.I."/>
            <person name="Campeao M.E."/>
            <person name="Vieira V.V."/>
            <person name="Silva B.S."/>
            <person name="Fistarol G.O."/>
            <person name="Salomon P.S."/>
            <person name="Sawabe T."/>
            <person name="Mino S."/>
            <person name="Hosokawa M."/>
            <person name="Miyashita H."/>
            <person name="Maruyama F."/>
            <person name="van Verk M.C."/>
            <person name="Dutilh B.E."/>
            <person name="Thompson C.C."/>
            <person name="Thompson F.L."/>
        </authorList>
    </citation>
    <scope>NUCLEOTIDE SEQUENCE [LARGE SCALE GENOMIC DNA]</scope>
    <source>
        <strain evidence="1 2">CCMR0081</strain>
    </source>
</reference>
<sequence length="79" mass="9159">MSTPIDLSPQLGMVSFFQKLDSAGFDKSLRLWCQQQDFRIEDGWTTNVIVSQLSDELVIKLGALLRKRLFSKVQERREL</sequence>
<dbReference type="Proteomes" id="UP000481033">
    <property type="component" value="Unassembled WGS sequence"/>
</dbReference>
<gene>
    <name evidence="1" type="ORF">DXZ20_04550</name>
</gene>
<protein>
    <submittedName>
        <fullName evidence="1">Uncharacterized protein</fullName>
    </submittedName>
</protein>
<comment type="caution">
    <text evidence="1">The sequence shown here is derived from an EMBL/GenBank/DDBJ whole genome shotgun (WGS) entry which is preliminary data.</text>
</comment>
<accession>A0A6M0RGW8</accession>
<dbReference type="AlphaFoldDB" id="A0A6M0RGW8"/>